<dbReference type="EMBL" id="CP023154">
    <property type="protein sequence ID" value="QEK78357.1"/>
    <property type="molecule type" value="Genomic_DNA"/>
</dbReference>
<evidence type="ECO:0000259" key="1">
    <source>
        <dbReference type="Pfam" id="PF05763"/>
    </source>
</evidence>
<feature type="domain" description="DUF835" evidence="1">
    <location>
        <begin position="23"/>
        <end position="103"/>
    </location>
</feature>
<dbReference type="Pfam" id="PF05763">
    <property type="entry name" value="DUF835"/>
    <property type="match status" value="1"/>
</dbReference>
<dbReference type="AlphaFoldDB" id="A0A5C0XN70"/>
<dbReference type="InterPro" id="IPR008553">
    <property type="entry name" value="DUF835"/>
</dbReference>
<sequence length="105" mass="12239">MQPIIGIHSYLLQHKYRTEFNQRIFIKYLRLLVDISQKQAKSGIQGIVVIEGIEYLKMYNEFSAIAKMLATVRDYVISHQGGLIVVVDKKALDEREYALLRRVLE</sequence>
<evidence type="ECO:0000313" key="2">
    <source>
        <dbReference type="EMBL" id="QEK78357.1"/>
    </source>
</evidence>
<reference evidence="2 3" key="1">
    <citation type="submission" date="2017-08" db="EMBL/GenBank/DDBJ databases">
        <title>Resequencing and Reannotation of the genome of Pyrococcus furiosus type strain DSM3638.</title>
        <authorList>
            <person name="Reichelt R.M."/>
            <person name="Bunk B."/>
        </authorList>
    </citation>
    <scope>NUCLEOTIDE SEQUENCE [LARGE SCALE GENOMIC DNA]</scope>
    <source>
        <strain evidence="2 3">DSM 3638</strain>
    </source>
</reference>
<gene>
    <name evidence="2" type="ORF">PFDSM3638_03285</name>
</gene>
<evidence type="ECO:0000313" key="3">
    <source>
        <dbReference type="Proteomes" id="UP000324354"/>
    </source>
</evidence>
<dbReference type="Proteomes" id="UP000324354">
    <property type="component" value="Chromosome"/>
</dbReference>
<name>A0A5C0XN70_PYRFU</name>
<proteinExistence type="predicted"/>
<protein>
    <submittedName>
        <fullName evidence="2">DUF835 domain-containing protein</fullName>
    </submittedName>
</protein>
<accession>A0A5C0XN70</accession>
<organism evidence="2 3">
    <name type="scientific">Pyrococcus furiosus (strain ATCC 43587 / DSM 3638 / JCM 8422 / Vc1)</name>
    <dbReference type="NCBI Taxonomy" id="186497"/>
    <lineage>
        <taxon>Archaea</taxon>
        <taxon>Methanobacteriati</taxon>
        <taxon>Methanobacteriota</taxon>
        <taxon>Thermococci</taxon>
        <taxon>Thermococcales</taxon>
        <taxon>Thermococcaceae</taxon>
        <taxon>Pyrococcus</taxon>
    </lineage>
</organism>